<accession>A0A4P7NG36</accession>
<evidence type="ECO:0000259" key="1">
    <source>
        <dbReference type="Pfam" id="PF00583"/>
    </source>
</evidence>
<dbReference type="Pfam" id="PF00583">
    <property type="entry name" value="Acetyltransf_1"/>
    <property type="match status" value="1"/>
</dbReference>
<dbReference type="InterPro" id="IPR000182">
    <property type="entry name" value="GNAT_dom"/>
</dbReference>
<dbReference type="VEuPathDB" id="FungiDB:M_BR32_EuGene_00037531"/>
<organism evidence="2 3">
    <name type="scientific">Pyricularia oryzae</name>
    <name type="common">Rice blast fungus</name>
    <name type="synonym">Magnaporthe oryzae</name>
    <dbReference type="NCBI Taxonomy" id="318829"/>
    <lineage>
        <taxon>Eukaryota</taxon>
        <taxon>Fungi</taxon>
        <taxon>Dikarya</taxon>
        <taxon>Ascomycota</taxon>
        <taxon>Pezizomycotina</taxon>
        <taxon>Sordariomycetes</taxon>
        <taxon>Sordariomycetidae</taxon>
        <taxon>Magnaporthales</taxon>
        <taxon>Pyriculariaceae</taxon>
        <taxon>Pyricularia</taxon>
    </lineage>
</organism>
<dbReference type="InterPro" id="IPR016181">
    <property type="entry name" value="Acyl_CoA_acyltransferase"/>
</dbReference>
<dbReference type="PANTHER" id="PTHR42791">
    <property type="entry name" value="GNAT FAMILY ACETYLTRANSFERASE"/>
    <property type="match status" value="1"/>
</dbReference>
<reference evidence="2 3" key="1">
    <citation type="journal article" date="2019" name="Mol. Biol. Evol.">
        <title>Blast fungal genomes show frequent chromosomal changes, gene gains and losses, and effector gene turnover.</title>
        <authorList>
            <person name="Gomez Luciano L.B."/>
            <person name="Jason Tsai I."/>
            <person name="Chuma I."/>
            <person name="Tosa Y."/>
            <person name="Chen Y.H."/>
            <person name="Li J.Y."/>
            <person name="Li M.Y."/>
            <person name="Jade Lu M.Y."/>
            <person name="Nakayashiki H."/>
            <person name="Li W.H."/>
        </authorList>
    </citation>
    <scope>NUCLEOTIDE SEQUENCE [LARGE SCALE GENOMIC DNA]</scope>
    <source>
        <strain evidence="2">MZ5-1-6</strain>
    </source>
</reference>
<feature type="domain" description="N-acetyltransferase" evidence="1">
    <location>
        <begin position="153"/>
        <end position="212"/>
    </location>
</feature>
<dbReference type="PANTHER" id="PTHR42791:SF17">
    <property type="entry name" value="ACETYLTRANSFERASE, GNAT FAMILY FAMILY (AFU_ORTHOLOGUE AFUA_8G05690)"/>
    <property type="match status" value="1"/>
</dbReference>
<sequence length="265" mass="28822">MGDLSTAPPPTAAPQGRRIQVRPGTPADTSAIVDIHYAAFGAGPMSPLLSPGGVTEEAKAKFGARIFPQPEEGKEGSGDEGEPLVFVAELVGDDGTAPELVAFAKWTVFRRERSRDQWDIKGPPMTMEMLGEGSDPEVFNAFIGRMQDYKREDIQGQRHLHLGILACSPKYHRLGAGGALLRLGFELADAEGLPTFLESSPEGYNLYKRNGFEDRWAFDLEVTQRWGVTPQPGVNWGHQNGVEHCGPCAEGGYRTVGMMRPPKST</sequence>
<dbReference type="SMR" id="A0A4P7NG36"/>
<proteinExistence type="predicted"/>
<dbReference type="AlphaFoldDB" id="A0A4P7NG36"/>
<dbReference type="Gene3D" id="3.40.630.30">
    <property type="match status" value="1"/>
</dbReference>
<dbReference type="GO" id="GO:0016747">
    <property type="term" value="F:acyltransferase activity, transferring groups other than amino-acyl groups"/>
    <property type="evidence" value="ECO:0007669"/>
    <property type="project" value="InterPro"/>
</dbReference>
<protein>
    <recommendedName>
        <fullName evidence="1">N-acetyltransferase domain-containing protein</fullName>
    </recommendedName>
</protein>
<dbReference type="SUPFAM" id="SSF55729">
    <property type="entry name" value="Acyl-CoA N-acyltransferases (Nat)"/>
    <property type="match status" value="1"/>
</dbReference>
<gene>
    <name evidence="2" type="ORF">PoMZ_07828</name>
</gene>
<dbReference type="InterPro" id="IPR052523">
    <property type="entry name" value="Trichothecene_AcTrans"/>
</dbReference>
<evidence type="ECO:0000313" key="2">
    <source>
        <dbReference type="EMBL" id="QBZ60884.1"/>
    </source>
</evidence>
<dbReference type="OMA" id="FNWLYGV"/>
<dbReference type="EMBL" id="CP034207">
    <property type="protein sequence ID" value="QBZ60884.1"/>
    <property type="molecule type" value="Genomic_DNA"/>
</dbReference>
<evidence type="ECO:0000313" key="3">
    <source>
        <dbReference type="Proteomes" id="UP000294847"/>
    </source>
</evidence>
<name>A0A4P7NG36_PYROR</name>
<dbReference type="Proteomes" id="UP000294847">
    <property type="component" value="Chromosome 4"/>
</dbReference>